<reference evidence="12 13" key="1">
    <citation type="submission" date="2018-02" db="EMBL/GenBank/DDBJ databases">
        <title>Subsurface microbial communities from deep shales in Ohio and West Virginia, USA.</title>
        <authorList>
            <person name="Wrighton K."/>
        </authorList>
    </citation>
    <scope>NUCLEOTIDE SEQUENCE [LARGE SCALE GENOMIC DNA]</scope>
    <source>
        <strain evidence="12 13">OWC-G53F</strain>
    </source>
</reference>
<evidence type="ECO:0000313" key="12">
    <source>
        <dbReference type="EMBL" id="PPK73616.1"/>
    </source>
</evidence>
<dbReference type="InterPro" id="IPR036034">
    <property type="entry name" value="PDZ_sf"/>
</dbReference>
<feature type="active site" description="Charge relay system" evidence="9">
    <location>
        <position position="224"/>
    </location>
</feature>
<dbReference type="SUPFAM" id="SSF50494">
    <property type="entry name" value="Trypsin-like serine proteases"/>
    <property type="match status" value="1"/>
</dbReference>
<keyword evidence="13" id="KW-1185">Reference proteome</keyword>
<dbReference type="FunFam" id="2.40.10.10:FF:000001">
    <property type="entry name" value="Periplasmic serine protease DegS"/>
    <property type="match status" value="1"/>
</dbReference>
<comment type="caution">
    <text evidence="12">The sequence shown here is derived from an EMBL/GenBank/DDBJ whole genome shotgun (WGS) entry which is preliminary data.</text>
</comment>
<evidence type="ECO:0000256" key="3">
    <source>
        <dbReference type="ARBA" id="ARBA00022670"/>
    </source>
</evidence>
<dbReference type="PANTHER" id="PTHR22939">
    <property type="entry name" value="SERINE PROTEASE FAMILY S1C HTRA-RELATED"/>
    <property type="match status" value="1"/>
</dbReference>
<keyword evidence="7" id="KW-0378">Hydrolase</keyword>
<dbReference type="InterPro" id="IPR001478">
    <property type="entry name" value="PDZ"/>
</dbReference>
<dbReference type="AlphaFoldDB" id="A0A2S6H889"/>
<keyword evidence="8" id="KW-0720">Serine protease</keyword>
<dbReference type="GO" id="GO:0006515">
    <property type="term" value="P:protein quality control for misfolded or incompletely synthesized proteins"/>
    <property type="evidence" value="ECO:0007669"/>
    <property type="project" value="TreeGrafter"/>
</dbReference>
<comment type="similarity">
    <text evidence="2">Belongs to the peptidase S1C family.</text>
</comment>
<accession>A0A2S6H889</accession>
<dbReference type="InterPro" id="IPR041489">
    <property type="entry name" value="PDZ_6"/>
</dbReference>
<dbReference type="Gene3D" id="2.40.10.120">
    <property type="match status" value="1"/>
</dbReference>
<dbReference type="GO" id="GO:0004252">
    <property type="term" value="F:serine-type endopeptidase activity"/>
    <property type="evidence" value="ECO:0007669"/>
    <property type="project" value="InterPro"/>
</dbReference>
<feature type="binding site" evidence="10">
    <location>
        <begin position="240"/>
        <end position="244"/>
    </location>
    <ligand>
        <name>substrate</name>
    </ligand>
</feature>
<keyword evidence="5" id="KW-0677">Repeat</keyword>
<dbReference type="PRINTS" id="PR00834">
    <property type="entry name" value="PROTEASES2C"/>
</dbReference>
<evidence type="ECO:0000259" key="11">
    <source>
        <dbReference type="PROSITE" id="PS50106"/>
    </source>
</evidence>
<dbReference type="Pfam" id="PF13180">
    <property type="entry name" value="PDZ_2"/>
    <property type="match status" value="1"/>
</dbReference>
<dbReference type="InterPro" id="IPR011782">
    <property type="entry name" value="Pept_S1C_Do"/>
</dbReference>
<dbReference type="PANTHER" id="PTHR22939:SF129">
    <property type="entry name" value="SERINE PROTEASE HTRA2, MITOCHONDRIAL"/>
    <property type="match status" value="1"/>
</dbReference>
<dbReference type="Proteomes" id="UP000238071">
    <property type="component" value="Unassembled WGS sequence"/>
</dbReference>
<evidence type="ECO:0000256" key="7">
    <source>
        <dbReference type="ARBA" id="ARBA00022801"/>
    </source>
</evidence>
<dbReference type="InterPro" id="IPR001940">
    <property type="entry name" value="Peptidase_S1C"/>
</dbReference>
<organism evidence="12 13">
    <name type="scientific">Methylobacter tundripaludum</name>
    <dbReference type="NCBI Taxonomy" id="173365"/>
    <lineage>
        <taxon>Bacteria</taxon>
        <taxon>Pseudomonadati</taxon>
        <taxon>Pseudomonadota</taxon>
        <taxon>Gammaproteobacteria</taxon>
        <taxon>Methylococcales</taxon>
        <taxon>Methylococcaceae</taxon>
        <taxon>Methylobacter</taxon>
    </lineage>
</organism>
<feature type="binding site" evidence="10">
    <location>
        <position position="150"/>
    </location>
    <ligand>
        <name>substrate</name>
    </ligand>
</feature>
<keyword evidence="3 12" id="KW-0645">Protease</keyword>
<evidence type="ECO:0000256" key="2">
    <source>
        <dbReference type="ARBA" id="ARBA00010541"/>
    </source>
</evidence>
<dbReference type="InterPro" id="IPR009003">
    <property type="entry name" value="Peptidase_S1_PA"/>
</dbReference>
<proteinExistence type="inferred from homology"/>
<evidence type="ECO:0000256" key="10">
    <source>
        <dbReference type="PIRSR" id="PIRSR611782-2"/>
    </source>
</evidence>
<evidence type="ECO:0000256" key="6">
    <source>
        <dbReference type="ARBA" id="ARBA00022764"/>
    </source>
</evidence>
<feature type="active site" description="Charge relay system" evidence="9">
    <location>
        <position position="150"/>
    </location>
</feature>
<protein>
    <submittedName>
        <fullName evidence="12">Serine protease Do/serine protease DegQ</fullName>
    </submittedName>
</protein>
<dbReference type="SMART" id="SM00228">
    <property type="entry name" value="PDZ"/>
    <property type="match status" value="2"/>
</dbReference>
<dbReference type="CDD" id="cd10839">
    <property type="entry name" value="cpPDZ1_DegP-like"/>
    <property type="match status" value="1"/>
</dbReference>
<evidence type="ECO:0000256" key="9">
    <source>
        <dbReference type="PIRSR" id="PIRSR611782-1"/>
    </source>
</evidence>
<dbReference type="NCBIfam" id="TIGR02037">
    <property type="entry name" value="degP_htrA_DO"/>
    <property type="match status" value="1"/>
</dbReference>
<feature type="domain" description="PDZ" evidence="11">
    <location>
        <begin position="268"/>
        <end position="359"/>
    </location>
</feature>
<dbReference type="Gene3D" id="2.30.42.10">
    <property type="match status" value="2"/>
</dbReference>
<sequence length="463" mass="49810">MFNKPRKIMMNAKSVKQLLFIIALLPAYFCITSSVQAALPTYAEGQALPSLAPMLERSMPAVVNISTSTNILVSENPLMQDPYFRQFFNVPNQLRQQQKNSLGSGVIIDNLQGLVLTNNHVIDKADKIMVTLNDGRQLSAKLIGTDPEADVAIIQIPAENLTMLPIADSSQLRVGDFVVAIGNPFGLGQTVTSGIVSALGRSGLGIEGYEDFIQTDASINPGNSGGALVNLRGELVGMNTAILAPSGGNVGIGFAIPSNMVVTIKDSLVKHGEVRRGLLGVTTQDLTPELVKAFDLKNKHGAAISRIENNSPAAKAGLEPGDIIVAANGRPIKNSHDIRNVVGLMQIGDKVELEYFRGNEKKQVTATIGKQELPQLAGDKLHRTLQGTLLSTPLKNQIEGVLIEKIDTTSNAWRVGLRPGDVIVSANRYRVHNLEELKQVIDPNGALLINIQRGEEGFFVVLK</sequence>
<dbReference type="Pfam" id="PF13365">
    <property type="entry name" value="Trypsin_2"/>
    <property type="match status" value="1"/>
</dbReference>
<evidence type="ECO:0000256" key="4">
    <source>
        <dbReference type="ARBA" id="ARBA00022729"/>
    </source>
</evidence>
<keyword evidence="6" id="KW-0574">Periplasm</keyword>
<comment type="subcellular location">
    <subcellularLocation>
        <location evidence="1">Periplasm</location>
    </subcellularLocation>
</comment>
<evidence type="ECO:0000256" key="5">
    <source>
        <dbReference type="ARBA" id="ARBA00022737"/>
    </source>
</evidence>
<dbReference type="SUPFAM" id="SSF50156">
    <property type="entry name" value="PDZ domain-like"/>
    <property type="match status" value="2"/>
</dbReference>
<evidence type="ECO:0000256" key="1">
    <source>
        <dbReference type="ARBA" id="ARBA00004418"/>
    </source>
</evidence>
<keyword evidence="4" id="KW-0732">Signal</keyword>
<evidence type="ECO:0000313" key="13">
    <source>
        <dbReference type="Proteomes" id="UP000238071"/>
    </source>
</evidence>
<feature type="binding site" evidence="10">
    <location>
        <position position="120"/>
    </location>
    <ligand>
        <name>substrate</name>
    </ligand>
</feature>
<evidence type="ECO:0000256" key="8">
    <source>
        <dbReference type="ARBA" id="ARBA00022825"/>
    </source>
</evidence>
<feature type="active site" description="Charge relay system" evidence="9">
    <location>
        <position position="120"/>
    </location>
</feature>
<gene>
    <name evidence="12" type="ORF">B0F88_101145</name>
</gene>
<dbReference type="GO" id="GO:0042597">
    <property type="term" value="C:periplasmic space"/>
    <property type="evidence" value="ECO:0007669"/>
    <property type="project" value="UniProtKB-SubCell"/>
</dbReference>
<dbReference type="Pfam" id="PF17820">
    <property type="entry name" value="PDZ_6"/>
    <property type="match status" value="1"/>
</dbReference>
<name>A0A2S6H889_9GAMM</name>
<dbReference type="PROSITE" id="PS50106">
    <property type="entry name" value="PDZ"/>
    <property type="match status" value="1"/>
</dbReference>
<feature type="binding site" evidence="10">
    <location>
        <begin position="222"/>
        <end position="224"/>
    </location>
    <ligand>
        <name>substrate</name>
    </ligand>
</feature>
<dbReference type="EMBL" id="PTIY01000001">
    <property type="protein sequence ID" value="PPK73616.1"/>
    <property type="molecule type" value="Genomic_DNA"/>
</dbReference>